<reference evidence="6 7" key="1">
    <citation type="journal article" date="2018" name="Gigascience">
        <title>Genomes of trombidid mites reveal novel predicted allergens and laterally-transferred genes associated with secondary metabolism.</title>
        <authorList>
            <person name="Dong X."/>
            <person name="Chaisiri K."/>
            <person name="Xia D."/>
            <person name="Armstrong S.D."/>
            <person name="Fang Y."/>
            <person name="Donnelly M.J."/>
            <person name="Kadowaki T."/>
            <person name="McGarry J.W."/>
            <person name="Darby A.C."/>
            <person name="Makepeace B.L."/>
        </authorList>
    </citation>
    <scope>NUCLEOTIDE SEQUENCE [LARGE SCALE GENOMIC DNA]</scope>
    <source>
        <strain evidence="6">UoL-UT</strain>
    </source>
</reference>
<organism evidence="6 7">
    <name type="scientific">Leptotrombidium deliense</name>
    <dbReference type="NCBI Taxonomy" id="299467"/>
    <lineage>
        <taxon>Eukaryota</taxon>
        <taxon>Metazoa</taxon>
        <taxon>Ecdysozoa</taxon>
        <taxon>Arthropoda</taxon>
        <taxon>Chelicerata</taxon>
        <taxon>Arachnida</taxon>
        <taxon>Acari</taxon>
        <taxon>Acariformes</taxon>
        <taxon>Trombidiformes</taxon>
        <taxon>Prostigmata</taxon>
        <taxon>Anystina</taxon>
        <taxon>Parasitengona</taxon>
        <taxon>Trombiculoidea</taxon>
        <taxon>Trombiculidae</taxon>
        <taxon>Leptotrombidium</taxon>
    </lineage>
</organism>
<evidence type="ECO:0000313" key="7">
    <source>
        <dbReference type="Proteomes" id="UP000288716"/>
    </source>
</evidence>
<keyword evidence="3" id="KW-0964">Secreted</keyword>
<feature type="non-terminal residue" evidence="6">
    <location>
        <position position="282"/>
    </location>
</feature>
<name>A0A443RVQ8_9ACAR</name>
<evidence type="ECO:0000256" key="1">
    <source>
        <dbReference type="ARBA" id="ARBA00004613"/>
    </source>
</evidence>
<evidence type="ECO:0000256" key="3">
    <source>
        <dbReference type="ARBA" id="ARBA00022525"/>
    </source>
</evidence>
<dbReference type="SUPFAM" id="SSF53474">
    <property type="entry name" value="alpha/beta-Hydrolases"/>
    <property type="match status" value="1"/>
</dbReference>
<evidence type="ECO:0000256" key="4">
    <source>
        <dbReference type="RuleBase" id="RU004262"/>
    </source>
</evidence>
<feature type="non-terminal residue" evidence="6">
    <location>
        <position position="1"/>
    </location>
</feature>
<dbReference type="PANTHER" id="PTHR11610">
    <property type="entry name" value="LIPASE"/>
    <property type="match status" value="1"/>
</dbReference>
<dbReference type="GO" id="GO:0016042">
    <property type="term" value="P:lipid catabolic process"/>
    <property type="evidence" value="ECO:0007669"/>
    <property type="project" value="TreeGrafter"/>
</dbReference>
<protein>
    <submittedName>
        <fullName evidence="6">Pancreatic lipase-related protein 2-like protein</fullName>
    </submittedName>
</protein>
<evidence type="ECO:0000259" key="5">
    <source>
        <dbReference type="Pfam" id="PF00151"/>
    </source>
</evidence>
<dbReference type="Gene3D" id="3.40.50.1820">
    <property type="entry name" value="alpha/beta hydrolase"/>
    <property type="match status" value="1"/>
</dbReference>
<dbReference type="VEuPathDB" id="VectorBase:LDEU012775"/>
<dbReference type="Gene3D" id="2.60.60.20">
    <property type="entry name" value="PLAT/LH2 domain"/>
    <property type="match status" value="1"/>
</dbReference>
<accession>A0A443RVQ8</accession>
<dbReference type="InterPro" id="IPR013818">
    <property type="entry name" value="Lipase"/>
</dbReference>
<comment type="similarity">
    <text evidence="2 4">Belongs to the AB hydrolase superfamily. Lipase family.</text>
</comment>
<comment type="caution">
    <text evidence="6">The sequence shown here is derived from an EMBL/GenBank/DDBJ whole genome shotgun (WGS) entry which is preliminary data.</text>
</comment>
<keyword evidence="7" id="KW-1185">Reference proteome</keyword>
<dbReference type="OrthoDB" id="199913at2759"/>
<dbReference type="GO" id="GO:0016298">
    <property type="term" value="F:lipase activity"/>
    <property type="evidence" value="ECO:0007669"/>
    <property type="project" value="InterPro"/>
</dbReference>
<evidence type="ECO:0000256" key="2">
    <source>
        <dbReference type="ARBA" id="ARBA00010701"/>
    </source>
</evidence>
<sequence length="282" mass="31339">PQIGRITALDPAGPDFYEDNPEARLDRSDAAYVDAIHTDYGNVVLEGLGLQDTVGMDDFYPNGGYRQPGCGVTKGLFNVLQSGIGEGLSKTVACNHQRSWGLFIVNPKAMDEHCQYVGYECDSWDKFREGKCGDCGAQGEQCGVFSVLGKDDPDYGNHYLQHMNVMKTIDTKKRKLYFKTDDNKPFCLHHYQIIVHLANSMPRSATGFINLSLHGSRRSVDELKFGEIAQSYGPGMKVTALGTYVKSLGTITQIDLKWTFGGLQLLDPTKLFNFPKLHVQKI</sequence>
<dbReference type="STRING" id="299467.A0A443RVQ8"/>
<dbReference type="Proteomes" id="UP000288716">
    <property type="component" value="Unassembled WGS sequence"/>
</dbReference>
<dbReference type="EMBL" id="NCKV01028224">
    <property type="protein sequence ID" value="RWS19265.1"/>
    <property type="molecule type" value="Genomic_DNA"/>
</dbReference>
<dbReference type="InterPro" id="IPR000734">
    <property type="entry name" value="TAG_lipase"/>
</dbReference>
<dbReference type="Pfam" id="PF00151">
    <property type="entry name" value="Lipase"/>
    <property type="match status" value="1"/>
</dbReference>
<comment type="subcellular location">
    <subcellularLocation>
        <location evidence="1">Secreted</location>
    </subcellularLocation>
</comment>
<evidence type="ECO:0000313" key="6">
    <source>
        <dbReference type="EMBL" id="RWS19265.1"/>
    </source>
</evidence>
<dbReference type="AlphaFoldDB" id="A0A443RVQ8"/>
<dbReference type="InterPro" id="IPR029058">
    <property type="entry name" value="AB_hydrolase_fold"/>
</dbReference>
<gene>
    <name evidence="6" type="ORF">B4U80_00554</name>
</gene>
<proteinExistence type="inferred from homology"/>
<feature type="domain" description="Lipase" evidence="5">
    <location>
        <begin position="2"/>
        <end position="144"/>
    </location>
</feature>
<dbReference type="GO" id="GO:0005615">
    <property type="term" value="C:extracellular space"/>
    <property type="evidence" value="ECO:0007669"/>
    <property type="project" value="TreeGrafter"/>
</dbReference>